<dbReference type="RefSeq" id="WP_367880191.1">
    <property type="nucleotide sequence ID" value="NZ_JBFNXX010000073.1"/>
</dbReference>
<evidence type="ECO:0000313" key="1">
    <source>
        <dbReference type="EMBL" id="MEW9922505.1"/>
    </source>
</evidence>
<name>A0ABV3RU22_9RHOB</name>
<proteinExistence type="predicted"/>
<protein>
    <submittedName>
        <fullName evidence="1">Uncharacterized protein</fullName>
    </submittedName>
</protein>
<comment type="caution">
    <text evidence="1">The sequence shown here is derived from an EMBL/GenBank/DDBJ whole genome shotgun (WGS) entry which is preliminary data.</text>
</comment>
<reference evidence="1 2" key="1">
    <citation type="submission" date="2024-07" db="EMBL/GenBank/DDBJ databases">
        <title>Marimonas sp.nov., isolated from tidal-flat sediment.</title>
        <authorList>
            <person name="Jayan J.N."/>
            <person name="Lee S.S."/>
        </authorList>
    </citation>
    <scope>NUCLEOTIDE SEQUENCE [LARGE SCALE GENOMIC DNA]</scope>
    <source>
        <strain evidence="1 2">MJW-29</strain>
    </source>
</reference>
<accession>A0ABV3RU22</accession>
<gene>
    <name evidence="1" type="ORF">AB2B41_23155</name>
</gene>
<dbReference type="EMBL" id="JBFNXX010000073">
    <property type="protein sequence ID" value="MEW9922505.1"/>
    <property type="molecule type" value="Genomic_DNA"/>
</dbReference>
<evidence type="ECO:0000313" key="2">
    <source>
        <dbReference type="Proteomes" id="UP001556098"/>
    </source>
</evidence>
<keyword evidence="2" id="KW-1185">Reference proteome</keyword>
<sequence length="43" mass="5130">MKRFLQANMRLSAPGNRSVIPEDRSWPWKAFETIEVKDKKVRI</sequence>
<organism evidence="1 2">
    <name type="scientific">Sulfitobacter sediminis</name>
    <dbReference type="NCBI Taxonomy" id="3234186"/>
    <lineage>
        <taxon>Bacteria</taxon>
        <taxon>Pseudomonadati</taxon>
        <taxon>Pseudomonadota</taxon>
        <taxon>Alphaproteobacteria</taxon>
        <taxon>Rhodobacterales</taxon>
        <taxon>Roseobacteraceae</taxon>
        <taxon>Sulfitobacter</taxon>
    </lineage>
</organism>
<dbReference type="Proteomes" id="UP001556098">
    <property type="component" value="Unassembled WGS sequence"/>
</dbReference>